<evidence type="ECO:0000313" key="4">
    <source>
        <dbReference type="Proteomes" id="UP000095751"/>
    </source>
</evidence>
<feature type="region of interest" description="Disordered" evidence="1">
    <location>
        <begin position="557"/>
        <end position="592"/>
    </location>
</feature>
<protein>
    <submittedName>
        <fullName evidence="3">Uncharacterized protein</fullName>
    </submittedName>
</protein>
<dbReference type="PANTHER" id="PTHR47197">
    <property type="entry name" value="PROTEIN NIRF"/>
    <property type="match status" value="1"/>
</dbReference>
<dbReference type="Proteomes" id="UP000095751">
    <property type="component" value="Unassembled WGS sequence"/>
</dbReference>
<dbReference type="PANTHER" id="PTHR47197:SF3">
    <property type="entry name" value="DIHYDRO-HEME D1 DEHYDROGENASE"/>
    <property type="match status" value="1"/>
</dbReference>
<dbReference type="KEGG" id="fcy:FRACYDRAFT_236570"/>
<accession>A0A1E7FJD2</accession>
<proteinExistence type="predicted"/>
<dbReference type="InParanoid" id="A0A1E7FJD2"/>
<keyword evidence="2" id="KW-0472">Membrane</keyword>
<sequence length="592" mass="63917">MTRGGDRWRYSGVTGITFANMNLIFAIASLSLLASGTIAQGDVETNSIRSPTRRRHPHMWMFGENGVSIYTADGSEEVKNIAPVDVCKNVTSDDGSSRVRCDFNDVVSDGNKFVWASVARGVPEIDVFRIDTGDLVGSFPTCGSPGDMDVHPMREEIWVHCQGFSNNSDSHIDVFSTVSPTTPISTSIVMHDNTNLRASGKLAVHAGLGDVGYSTVSGQPYLYKLDLADRSVIEQYSFEEGNPKFYGLNAMVYSPNNGHLFARSEVCCTCGSEGADTLECGRYGSKNITISGETVEGQCGRHCQGGPVDNIGIIEFDTKTDTVVGRHEFVGSAPVYEPFISEDGKYIILAGLDGGQTVQMLEVGENGAKSKVARTLSLNFNTSNVEESNVYRDFTYIKNDKMNLFVLASCNDYQVAIVDMDNDFDVSYVSLKDIPYEGRCYSRQVEWVEDSNYVWVAGRQQDETYVIDLSTKKLVRTFTESDARKLLSVAPHHFMGMADEYNNYFQANGALQGSSNAMSNGSSGDGDSNNALSITALAISIVAIAAVVASFFAAKQSPPSSGGVAKPESAVANSVTGSRFDDPSLAVAPSVA</sequence>
<keyword evidence="2" id="KW-1133">Transmembrane helix</keyword>
<feature type="transmembrane region" description="Helical" evidence="2">
    <location>
        <begin position="531"/>
        <end position="554"/>
    </location>
</feature>
<dbReference type="InterPro" id="IPR011048">
    <property type="entry name" value="Haem_d1_sf"/>
</dbReference>
<dbReference type="InterPro" id="IPR051200">
    <property type="entry name" value="Host-pathogen_enzymatic-act"/>
</dbReference>
<evidence type="ECO:0000313" key="3">
    <source>
        <dbReference type="EMBL" id="OEU18292.1"/>
    </source>
</evidence>
<name>A0A1E7FJD2_9STRA</name>
<dbReference type="EMBL" id="KV784356">
    <property type="protein sequence ID" value="OEU18292.1"/>
    <property type="molecule type" value="Genomic_DNA"/>
</dbReference>
<dbReference type="InterPro" id="IPR015943">
    <property type="entry name" value="WD40/YVTN_repeat-like_dom_sf"/>
</dbReference>
<dbReference type="SUPFAM" id="SSF51004">
    <property type="entry name" value="C-terminal (heme d1) domain of cytochrome cd1-nitrite reductase"/>
    <property type="match status" value="1"/>
</dbReference>
<reference evidence="3 4" key="1">
    <citation type="submission" date="2016-09" db="EMBL/GenBank/DDBJ databases">
        <title>Extensive genetic diversity and differential bi-allelic expression allows diatom success in the polar Southern Ocean.</title>
        <authorList>
            <consortium name="DOE Joint Genome Institute"/>
            <person name="Mock T."/>
            <person name="Otillar R.P."/>
            <person name="Strauss J."/>
            <person name="Dupont C."/>
            <person name="Frickenhaus S."/>
            <person name="Maumus F."/>
            <person name="Mcmullan M."/>
            <person name="Sanges R."/>
            <person name="Schmutz J."/>
            <person name="Toseland A."/>
            <person name="Valas R."/>
            <person name="Veluchamy A."/>
            <person name="Ward B.J."/>
            <person name="Allen A."/>
            <person name="Barry K."/>
            <person name="Falciatore A."/>
            <person name="Ferrante M."/>
            <person name="Fortunato A.E."/>
            <person name="Gloeckner G."/>
            <person name="Gruber A."/>
            <person name="Hipkin R."/>
            <person name="Janech M."/>
            <person name="Kroth P."/>
            <person name="Leese F."/>
            <person name="Lindquist E."/>
            <person name="Lyon B.R."/>
            <person name="Martin J."/>
            <person name="Mayer C."/>
            <person name="Parker M."/>
            <person name="Quesneville H."/>
            <person name="Raymond J."/>
            <person name="Uhlig C."/>
            <person name="Valentin K.U."/>
            <person name="Worden A.Z."/>
            <person name="Armbrust E.V."/>
            <person name="Bowler C."/>
            <person name="Green B."/>
            <person name="Moulton V."/>
            <person name="Van Oosterhout C."/>
            <person name="Grigoriev I."/>
        </authorList>
    </citation>
    <scope>NUCLEOTIDE SEQUENCE [LARGE SCALE GENOMIC DNA]</scope>
    <source>
        <strain evidence="3 4">CCMP1102</strain>
    </source>
</reference>
<dbReference type="AlphaFoldDB" id="A0A1E7FJD2"/>
<gene>
    <name evidence="3" type="ORF">FRACYDRAFT_236570</name>
</gene>
<dbReference type="Gene3D" id="2.130.10.10">
    <property type="entry name" value="YVTN repeat-like/Quinoprotein amine dehydrogenase"/>
    <property type="match status" value="1"/>
</dbReference>
<evidence type="ECO:0000256" key="1">
    <source>
        <dbReference type="SAM" id="MobiDB-lite"/>
    </source>
</evidence>
<keyword evidence="4" id="KW-1185">Reference proteome</keyword>
<evidence type="ECO:0000256" key="2">
    <source>
        <dbReference type="SAM" id="Phobius"/>
    </source>
</evidence>
<dbReference type="OrthoDB" id="39441at2759"/>
<organism evidence="3 4">
    <name type="scientific">Fragilariopsis cylindrus CCMP1102</name>
    <dbReference type="NCBI Taxonomy" id="635003"/>
    <lineage>
        <taxon>Eukaryota</taxon>
        <taxon>Sar</taxon>
        <taxon>Stramenopiles</taxon>
        <taxon>Ochrophyta</taxon>
        <taxon>Bacillariophyta</taxon>
        <taxon>Bacillariophyceae</taxon>
        <taxon>Bacillariophycidae</taxon>
        <taxon>Bacillariales</taxon>
        <taxon>Bacillariaceae</taxon>
        <taxon>Fragilariopsis</taxon>
    </lineage>
</organism>
<keyword evidence="2" id="KW-0812">Transmembrane</keyword>